<dbReference type="EMBL" id="CDMC01000002">
    <property type="protein sequence ID" value="CEN60319.1"/>
    <property type="molecule type" value="Genomic_DNA"/>
</dbReference>
<dbReference type="InterPro" id="IPR036188">
    <property type="entry name" value="FAD/NAD-bd_sf"/>
</dbReference>
<dbReference type="AlphaFoldDB" id="A0A0U5GPD4"/>
<dbReference type="STRING" id="454130.A0A0U5GPD4"/>
<dbReference type="Proteomes" id="UP000054771">
    <property type="component" value="Unassembled WGS sequence"/>
</dbReference>
<evidence type="ECO:0000313" key="4">
    <source>
        <dbReference type="Proteomes" id="UP000054771"/>
    </source>
</evidence>
<evidence type="ECO:0000313" key="3">
    <source>
        <dbReference type="EMBL" id="CEN60319.1"/>
    </source>
</evidence>
<dbReference type="InterPro" id="IPR000172">
    <property type="entry name" value="GMC_OxRdtase_N"/>
</dbReference>
<dbReference type="OrthoDB" id="269227at2759"/>
<name>A0A0U5GPD4_ASPCI</name>
<dbReference type="GO" id="GO:0050660">
    <property type="term" value="F:flavin adenine dinucleotide binding"/>
    <property type="evidence" value="ECO:0007669"/>
    <property type="project" value="InterPro"/>
</dbReference>
<protein>
    <submittedName>
        <fullName evidence="3">Putative Glucose dehydrogenase</fullName>
    </submittedName>
</protein>
<dbReference type="Gene3D" id="3.50.50.60">
    <property type="entry name" value="FAD/NAD(P)-binding domain"/>
    <property type="match status" value="2"/>
</dbReference>
<dbReference type="PANTHER" id="PTHR11552">
    <property type="entry name" value="GLUCOSE-METHANOL-CHOLINE GMC OXIDOREDUCTASE"/>
    <property type="match status" value="1"/>
</dbReference>
<evidence type="ECO:0000256" key="1">
    <source>
        <dbReference type="ARBA" id="ARBA00010790"/>
    </source>
</evidence>
<feature type="domain" description="Glucose-methanol-choline oxidoreductase N-terminal" evidence="2">
    <location>
        <begin position="72"/>
        <end position="86"/>
    </location>
</feature>
<gene>
    <name evidence="3" type="ORF">ASPCAL02760</name>
</gene>
<accession>A0A0U5GPD4</accession>
<reference evidence="4" key="1">
    <citation type="journal article" date="2016" name="Genome Announc.">
        <title>Draft genome sequences of fungus Aspergillus calidoustus.</title>
        <authorList>
            <person name="Horn F."/>
            <person name="Linde J."/>
            <person name="Mattern D.J."/>
            <person name="Walther G."/>
            <person name="Guthke R."/>
            <person name="Scherlach K."/>
            <person name="Martin K."/>
            <person name="Brakhage A.A."/>
            <person name="Petzke L."/>
            <person name="Valiante V."/>
        </authorList>
    </citation>
    <scope>NUCLEOTIDE SEQUENCE [LARGE SCALE GENOMIC DNA]</scope>
    <source>
        <strain evidence="4">SF006504</strain>
    </source>
</reference>
<dbReference type="Pfam" id="PF00732">
    <property type="entry name" value="GMC_oxred_N"/>
    <property type="match status" value="1"/>
</dbReference>
<dbReference type="PROSITE" id="PS00624">
    <property type="entry name" value="GMC_OXRED_2"/>
    <property type="match status" value="1"/>
</dbReference>
<sequence>MSDPYDYIIVGGGLTRCALAGRLSSKNSSLRILIIEAGPNVARHNGSHEYTGVETAIGEIYNASKEVIISAGAYRTPQLLMLSGIGPAEGLSRHDIPVLVESHDVGRNLHDHFCFPQWWKLHHPEQGLATGTPLWTSPAYAMGMPLDWNVTLQTPTEDLRRALRVDEGDAESPKDHPYLNPAFAHAEVIVIYAPISEGYAEFEAAMDGTHISTLVLLMAPTSRGQIKLADADPASAPVIDPN</sequence>
<evidence type="ECO:0000259" key="2">
    <source>
        <dbReference type="PROSITE" id="PS00624"/>
    </source>
</evidence>
<organism evidence="3 4">
    <name type="scientific">Aspergillus calidoustus</name>
    <dbReference type="NCBI Taxonomy" id="454130"/>
    <lineage>
        <taxon>Eukaryota</taxon>
        <taxon>Fungi</taxon>
        <taxon>Dikarya</taxon>
        <taxon>Ascomycota</taxon>
        <taxon>Pezizomycotina</taxon>
        <taxon>Eurotiomycetes</taxon>
        <taxon>Eurotiomycetidae</taxon>
        <taxon>Eurotiales</taxon>
        <taxon>Aspergillaceae</taxon>
        <taxon>Aspergillus</taxon>
        <taxon>Aspergillus subgen. Nidulantes</taxon>
    </lineage>
</organism>
<dbReference type="PANTHER" id="PTHR11552:SF123">
    <property type="entry name" value="GMC OXIDOREDUCTASE (AFU_ORTHOLOGUE AFUA_2G01770)-RELATED"/>
    <property type="match status" value="1"/>
</dbReference>
<proteinExistence type="inferred from homology"/>
<dbReference type="SUPFAM" id="SSF51905">
    <property type="entry name" value="FAD/NAD(P)-binding domain"/>
    <property type="match status" value="1"/>
</dbReference>
<comment type="similarity">
    <text evidence="1">Belongs to the GMC oxidoreductase family.</text>
</comment>
<dbReference type="SUPFAM" id="SSF54373">
    <property type="entry name" value="FAD-linked reductases, C-terminal domain"/>
    <property type="match status" value="1"/>
</dbReference>
<keyword evidence="4" id="KW-1185">Reference proteome</keyword>
<dbReference type="InterPro" id="IPR012132">
    <property type="entry name" value="GMC_OxRdtase"/>
</dbReference>
<dbReference type="Gene3D" id="3.30.560.10">
    <property type="entry name" value="Glucose Oxidase, domain 3"/>
    <property type="match status" value="1"/>
</dbReference>
<dbReference type="GO" id="GO:0016614">
    <property type="term" value="F:oxidoreductase activity, acting on CH-OH group of donors"/>
    <property type="evidence" value="ECO:0007669"/>
    <property type="project" value="InterPro"/>
</dbReference>